<feature type="transmembrane region" description="Helical" evidence="1">
    <location>
        <begin position="12"/>
        <end position="33"/>
    </location>
</feature>
<protein>
    <submittedName>
        <fullName evidence="2">Uncharacterized protein</fullName>
    </submittedName>
</protein>
<evidence type="ECO:0000313" key="2">
    <source>
        <dbReference type="EMBL" id="GCC53296.1"/>
    </source>
</evidence>
<proteinExistence type="predicted"/>
<dbReference type="Proteomes" id="UP000288227">
    <property type="component" value="Unassembled WGS sequence"/>
</dbReference>
<keyword evidence="3" id="KW-1185">Reference proteome</keyword>
<gene>
    <name evidence="2" type="ORF">SanaruYs_35390</name>
</gene>
<name>A0A401UEG8_9BACT</name>
<dbReference type="RefSeq" id="WP_127123946.1">
    <property type="nucleotide sequence ID" value="NZ_BHXQ01000007.1"/>
</dbReference>
<reference evidence="2 3" key="1">
    <citation type="submission" date="2018-11" db="EMBL/GenBank/DDBJ databases">
        <title>Chryseotalea sanarue gen. nov., sp., nov., a member of the family Cytophagaceae, isolated from a brackish lake in Hamamatsu Japan.</title>
        <authorList>
            <person name="Maejima Y."/>
            <person name="Iino T."/>
            <person name="Muraguchi Y."/>
            <person name="Fukuda K."/>
            <person name="Ohkuma M."/>
            <person name="Moriuchi R."/>
            <person name="Dohra H."/>
            <person name="Kimbara K."/>
            <person name="Shintani M."/>
        </authorList>
    </citation>
    <scope>NUCLEOTIDE SEQUENCE [LARGE SCALE GENOMIC DNA]</scope>
    <source>
        <strain evidence="2 3">Ys</strain>
    </source>
</reference>
<organism evidence="2 3">
    <name type="scientific">Chryseotalea sanaruensis</name>
    <dbReference type="NCBI Taxonomy" id="2482724"/>
    <lineage>
        <taxon>Bacteria</taxon>
        <taxon>Pseudomonadati</taxon>
        <taxon>Bacteroidota</taxon>
        <taxon>Cytophagia</taxon>
        <taxon>Cytophagales</taxon>
        <taxon>Chryseotaleaceae</taxon>
        <taxon>Chryseotalea</taxon>
    </lineage>
</organism>
<keyword evidence="1" id="KW-1133">Transmembrane helix</keyword>
<dbReference type="AlphaFoldDB" id="A0A401UEG8"/>
<keyword evidence="1" id="KW-0812">Transmembrane</keyword>
<feature type="transmembrane region" description="Helical" evidence="1">
    <location>
        <begin position="45"/>
        <end position="66"/>
    </location>
</feature>
<sequence length="162" mass="19056">MSIKSEREAFNWKAFLLMTGLGSLLAASVYGLSNHFSPEKSKDVIWYWNSLYWILLYPSLISSLMINNFRQSKLTITEFNNITDFNTKLLARIEKFKVTTQTLTESSLVFYPTSKFKKVFSYWFNAERMEMKIEEGKIVLIGPVYRISQVEDTLTWNKDFKK</sequence>
<accession>A0A401UEG8</accession>
<evidence type="ECO:0000313" key="3">
    <source>
        <dbReference type="Proteomes" id="UP000288227"/>
    </source>
</evidence>
<comment type="caution">
    <text evidence="2">The sequence shown here is derived from an EMBL/GenBank/DDBJ whole genome shotgun (WGS) entry which is preliminary data.</text>
</comment>
<evidence type="ECO:0000256" key="1">
    <source>
        <dbReference type="SAM" id="Phobius"/>
    </source>
</evidence>
<dbReference type="EMBL" id="BHXQ01000007">
    <property type="protein sequence ID" value="GCC53296.1"/>
    <property type="molecule type" value="Genomic_DNA"/>
</dbReference>
<keyword evidence="1" id="KW-0472">Membrane</keyword>